<evidence type="ECO:0000256" key="3">
    <source>
        <dbReference type="ARBA" id="ARBA00023242"/>
    </source>
</evidence>
<dbReference type="Proteomes" id="UP000007801">
    <property type="component" value="Unassembled WGS sequence"/>
</dbReference>
<organism evidence="6 7">
    <name type="scientific">Drosophila ananassae</name>
    <name type="common">Fruit fly</name>
    <dbReference type="NCBI Taxonomy" id="7217"/>
    <lineage>
        <taxon>Eukaryota</taxon>
        <taxon>Metazoa</taxon>
        <taxon>Ecdysozoa</taxon>
        <taxon>Arthropoda</taxon>
        <taxon>Hexapoda</taxon>
        <taxon>Insecta</taxon>
        <taxon>Pterygota</taxon>
        <taxon>Neoptera</taxon>
        <taxon>Endopterygota</taxon>
        <taxon>Diptera</taxon>
        <taxon>Brachycera</taxon>
        <taxon>Muscomorpha</taxon>
        <taxon>Ephydroidea</taxon>
        <taxon>Drosophilidae</taxon>
        <taxon>Drosophila</taxon>
        <taxon>Sophophora</taxon>
    </lineage>
</organism>
<feature type="region of interest" description="Disordered" evidence="4">
    <location>
        <begin position="16"/>
        <end position="58"/>
    </location>
</feature>
<dbReference type="GO" id="GO:0045944">
    <property type="term" value="P:positive regulation of transcription by RNA polymerase II"/>
    <property type="evidence" value="ECO:0007669"/>
    <property type="project" value="EnsemblMetazoa"/>
</dbReference>
<evidence type="ECO:0000256" key="1">
    <source>
        <dbReference type="ARBA" id="ARBA00004123"/>
    </source>
</evidence>
<protein>
    <recommendedName>
        <fullName evidence="5">CRC domain-containing protein</fullName>
    </recommendedName>
</protein>
<evidence type="ECO:0000256" key="2">
    <source>
        <dbReference type="ARBA" id="ARBA00007267"/>
    </source>
</evidence>
<proteinExistence type="inferred from homology"/>
<dbReference type="OrthoDB" id="6283463at2759"/>
<dbReference type="GO" id="GO:0000785">
    <property type="term" value="C:chromatin"/>
    <property type="evidence" value="ECO:0007669"/>
    <property type="project" value="EnsemblMetazoa"/>
</dbReference>
<dbReference type="GO" id="GO:0090575">
    <property type="term" value="C:RNA polymerase II transcription regulator complex"/>
    <property type="evidence" value="ECO:0007669"/>
    <property type="project" value="EnsemblMetazoa"/>
</dbReference>
<dbReference type="EMBL" id="CH902620">
    <property type="protein sequence ID" value="EDV31018.2"/>
    <property type="molecule type" value="Genomic_DNA"/>
</dbReference>
<dbReference type="STRING" id="7217.B3MMZ3"/>
<reference evidence="6 7" key="1">
    <citation type="journal article" date="2007" name="Nature">
        <title>Evolution of genes and genomes on the Drosophila phylogeny.</title>
        <authorList>
            <consortium name="Drosophila 12 Genomes Consortium"/>
            <person name="Clark A.G."/>
            <person name="Eisen M.B."/>
            <person name="Smith D.R."/>
            <person name="Bergman C.M."/>
            <person name="Oliver B."/>
            <person name="Markow T.A."/>
            <person name="Kaufman T.C."/>
            <person name="Kellis M."/>
            <person name="Gelbart W."/>
            <person name="Iyer V.N."/>
            <person name="Pollard D.A."/>
            <person name="Sackton T.B."/>
            <person name="Larracuente A.M."/>
            <person name="Singh N.D."/>
            <person name="Abad J.P."/>
            <person name="Abt D.N."/>
            <person name="Adryan B."/>
            <person name="Aguade M."/>
            <person name="Akashi H."/>
            <person name="Anderson W.W."/>
            <person name="Aquadro C.F."/>
            <person name="Ardell D.H."/>
            <person name="Arguello R."/>
            <person name="Artieri C.G."/>
            <person name="Barbash D.A."/>
            <person name="Barker D."/>
            <person name="Barsanti P."/>
            <person name="Batterham P."/>
            <person name="Batzoglou S."/>
            <person name="Begun D."/>
            <person name="Bhutkar A."/>
            <person name="Blanco E."/>
            <person name="Bosak S.A."/>
            <person name="Bradley R.K."/>
            <person name="Brand A.D."/>
            <person name="Brent M.R."/>
            <person name="Brooks A.N."/>
            <person name="Brown R.H."/>
            <person name="Butlin R.K."/>
            <person name="Caggese C."/>
            <person name="Calvi B.R."/>
            <person name="Bernardo de Carvalho A."/>
            <person name="Caspi A."/>
            <person name="Castrezana S."/>
            <person name="Celniker S.E."/>
            <person name="Chang J.L."/>
            <person name="Chapple C."/>
            <person name="Chatterji S."/>
            <person name="Chinwalla A."/>
            <person name="Civetta A."/>
            <person name="Clifton S.W."/>
            <person name="Comeron J.M."/>
            <person name="Costello J.C."/>
            <person name="Coyne J.A."/>
            <person name="Daub J."/>
            <person name="David R.G."/>
            <person name="Delcher A.L."/>
            <person name="Delehaunty K."/>
            <person name="Do C.B."/>
            <person name="Ebling H."/>
            <person name="Edwards K."/>
            <person name="Eickbush T."/>
            <person name="Evans J.D."/>
            <person name="Filipski A."/>
            <person name="Findeiss S."/>
            <person name="Freyhult E."/>
            <person name="Fulton L."/>
            <person name="Fulton R."/>
            <person name="Garcia A.C."/>
            <person name="Gardiner A."/>
            <person name="Garfield D.A."/>
            <person name="Garvin B.E."/>
            <person name="Gibson G."/>
            <person name="Gilbert D."/>
            <person name="Gnerre S."/>
            <person name="Godfrey J."/>
            <person name="Good R."/>
            <person name="Gotea V."/>
            <person name="Gravely B."/>
            <person name="Greenberg A.J."/>
            <person name="Griffiths-Jones S."/>
            <person name="Gross S."/>
            <person name="Guigo R."/>
            <person name="Gustafson E.A."/>
            <person name="Haerty W."/>
            <person name="Hahn M.W."/>
            <person name="Halligan D.L."/>
            <person name="Halpern A.L."/>
            <person name="Halter G.M."/>
            <person name="Han M.V."/>
            <person name="Heger A."/>
            <person name="Hillier L."/>
            <person name="Hinrichs A.S."/>
            <person name="Holmes I."/>
            <person name="Hoskins R.A."/>
            <person name="Hubisz M.J."/>
            <person name="Hultmark D."/>
            <person name="Huntley M.A."/>
            <person name="Jaffe D.B."/>
            <person name="Jagadeeshan S."/>
            <person name="Jeck W.R."/>
            <person name="Johnson J."/>
            <person name="Jones C.D."/>
            <person name="Jordan W.C."/>
            <person name="Karpen G.H."/>
            <person name="Kataoka E."/>
            <person name="Keightley P.D."/>
            <person name="Kheradpour P."/>
            <person name="Kirkness E.F."/>
            <person name="Koerich L.B."/>
            <person name="Kristiansen K."/>
            <person name="Kudrna D."/>
            <person name="Kulathinal R.J."/>
            <person name="Kumar S."/>
            <person name="Kwok R."/>
            <person name="Lander E."/>
            <person name="Langley C.H."/>
            <person name="Lapoint R."/>
            <person name="Lazzaro B.P."/>
            <person name="Lee S.J."/>
            <person name="Levesque L."/>
            <person name="Li R."/>
            <person name="Lin C.F."/>
            <person name="Lin M.F."/>
            <person name="Lindblad-Toh K."/>
            <person name="Llopart A."/>
            <person name="Long M."/>
            <person name="Low L."/>
            <person name="Lozovsky E."/>
            <person name="Lu J."/>
            <person name="Luo M."/>
            <person name="Machado C.A."/>
            <person name="Makalowski W."/>
            <person name="Marzo M."/>
            <person name="Matsuda M."/>
            <person name="Matzkin L."/>
            <person name="McAllister B."/>
            <person name="McBride C.S."/>
            <person name="McKernan B."/>
            <person name="McKernan K."/>
            <person name="Mendez-Lago M."/>
            <person name="Minx P."/>
            <person name="Mollenhauer M.U."/>
            <person name="Montooth K."/>
            <person name="Mount S.M."/>
            <person name="Mu X."/>
            <person name="Myers E."/>
            <person name="Negre B."/>
            <person name="Newfeld S."/>
            <person name="Nielsen R."/>
            <person name="Noor M.A."/>
            <person name="O'Grady P."/>
            <person name="Pachter L."/>
            <person name="Papaceit M."/>
            <person name="Parisi M.J."/>
            <person name="Parisi M."/>
            <person name="Parts L."/>
            <person name="Pedersen J.S."/>
            <person name="Pesole G."/>
            <person name="Phillippy A.M."/>
            <person name="Ponting C.P."/>
            <person name="Pop M."/>
            <person name="Porcelli D."/>
            <person name="Powell J.R."/>
            <person name="Prohaska S."/>
            <person name="Pruitt K."/>
            <person name="Puig M."/>
            <person name="Quesneville H."/>
            <person name="Ram K.R."/>
            <person name="Rand D."/>
            <person name="Rasmussen M.D."/>
            <person name="Reed L.K."/>
            <person name="Reenan R."/>
            <person name="Reily A."/>
            <person name="Remington K.A."/>
            <person name="Rieger T.T."/>
            <person name="Ritchie M.G."/>
            <person name="Robin C."/>
            <person name="Rogers Y.H."/>
            <person name="Rohde C."/>
            <person name="Rozas J."/>
            <person name="Rubenfield M.J."/>
            <person name="Ruiz A."/>
            <person name="Russo S."/>
            <person name="Salzberg S.L."/>
            <person name="Sanchez-Gracia A."/>
            <person name="Saranga D.J."/>
            <person name="Sato H."/>
            <person name="Schaeffer S.W."/>
            <person name="Schatz M.C."/>
            <person name="Schlenke T."/>
            <person name="Schwartz R."/>
            <person name="Segarra C."/>
            <person name="Singh R.S."/>
            <person name="Sirot L."/>
            <person name="Sirota M."/>
            <person name="Sisneros N.B."/>
            <person name="Smith C.D."/>
            <person name="Smith T.F."/>
            <person name="Spieth J."/>
            <person name="Stage D.E."/>
            <person name="Stark A."/>
            <person name="Stephan W."/>
            <person name="Strausberg R.L."/>
            <person name="Strempel S."/>
            <person name="Sturgill D."/>
            <person name="Sutton G."/>
            <person name="Sutton G.G."/>
            <person name="Tao W."/>
            <person name="Teichmann S."/>
            <person name="Tobari Y.N."/>
            <person name="Tomimura Y."/>
            <person name="Tsolas J.M."/>
            <person name="Valente V.L."/>
            <person name="Venter E."/>
            <person name="Venter J.C."/>
            <person name="Vicario S."/>
            <person name="Vieira F.G."/>
            <person name="Vilella A.J."/>
            <person name="Villasante A."/>
            <person name="Walenz B."/>
            <person name="Wang J."/>
            <person name="Wasserman M."/>
            <person name="Watts T."/>
            <person name="Wilson D."/>
            <person name="Wilson R.K."/>
            <person name="Wing R.A."/>
            <person name="Wolfner M.F."/>
            <person name="Wong A."/>
            <person name="Wong G.K."/>
            <person name="Wu C.I."/>
            <person name="Wu G."/>
            <person name="Yamamoto D."/>
            <person name="Yang H.P."/>
            <person name="Yang S.P."/>
            <person name="Yorke J.A."/>
            <person name="Yoshida K."/>
            <person name="Zdobnov E."/>
            <person name="Zhang P."/>
            <person name="Zhang Y."/>
            <person name="Zimin A.V."/>
            <person name="Baldwin J."/>
            <person name="Abdouelleil A."/>
            <person name="Abdulkadir J."/>
            <person name="Abebe A."/>
            <person name="Abera B."/>
            <person name="Abreu J."/>
            <person name="Acer S.C."/>
            <person name="Aftuck L."/>
            <person name="Alexander A."/>
            <person name="An P."/>
            <person name="Anderson E."/>
            <person name="Anderson S."/>
            <person name="Arachi H."/>
            <person name="Azer M."/>
            <person name="Bachantsang P."/>
            <person name="Barry A."/>
            <person name="Bayul T."/>
            <person name="Berlin A."/>
            <person name="Bessette D."/>
            <person name="Bloom T."/>
            <person name="Blye J."/>
            <person name="Boguslavskiy L."/>
            <person name="Bonnet C."/>
            <person name="Boukhgalter B."/>
            <person name="Bourzgui I."/>
            <person name="Brown A."/>
            <person name="Cahill P."/>
            <person name="Channer S."/>
            <person name="Cheshatsang Y."/>
            <person name="Chuda L."/>
            <person name="Citroen M."/>
            <person name="Collymore A."/>
            <person name="Cooke P."/>
            <person name="Costello M."/>
            <person name="D'Aco K."/>
            <person name="Daza R."/>
            <person name="De Haan G."/>
            <person name="DeGray S."/>
            <person name="DeMaso C."/>
            <person name="Dhargay N."/>
            <person name="Dooley K."/>
            <person name="Dooley E."/>
            <person name="Doricent M."/>
            <person name="Dorje P."/>
            <person name="Dorjee K."/>
            <person name="Dupes A."/>
            <person name="Elong R."/>
            <person name="Falk J."/>
            <person name="Farina A."/>
            <person name="Faro S."/>
            <person name="Ferguson D."/>
            <person name="Fisher S."/>
            <person name="Foley C.D."/>
            <person name="Franke A."/>
            <person name="Friedrich D."/>
            <person name="Gadbois L."/>
            <person name="Gearin G."/>
            <person name="Gearin C.R."/>
            <person name="Giannoukos G."/>
            <person name="Goode T."/>
            <person name="Graham J."/>
            <person name="Grandbois E."/>
            <person name="Grewal S."/>
            <person name="Gyaltsen K."/>
            <person name="Hafez N."/>
            <person name="Hagos B."/>
            <person name="Hall J."/>
            <person name="Henson C."/>
            <person name="Hollinger A."/>
            <person name="Honan T."/>
            <person name="Huard M.D."/>
            <person name="Hughes L."/>
            <person name="Hurhula B."/>
            <person name="Husby M.E."/>
            <person name="Kamat A."/>
            <person name="Kanga B."/>
            <person name="Kashin S."/>
            <person name="Khazanovich D."/>
            <person name="Kisner P."/>
            <person name="Lance K."/>
            <person name="Lara M."/>
            <person name="Lee W."/>
            <person name="Lennon N."/>
            <person name="Letendre F."/>
            <person name="LeVine R."/>
            <person name="Lipovsky A."/>
            <person name="Liu X."/>
            <person name="Liu J."/>
            <person name="Liu S."/>
            <person name="Lokyitsang T."/>
            <person name="Lokyitsang Y."/>
            <person name="Lubonja R."/>
            <person name="Lui A."/>
            <person name="MacDonald P."/>
            <person name="Magnisalis V."/>
            <person name="Maru K."/>
            <person name="Matthews C."/>
            <person name="McCusker W."/>
            <person name="McDonough S."/>
            <person name="Mehta T."/>
            <person name="Meldrim J."/>
            <person name="Meneus L."/>
            <person name="Mihai O."/>
            <person name="Mihalev A."/>
            <person name="Mihova T."/>
            <person name="Mittelman R."/>
            <person name="Mlenga V."/>
            <person name="Montmayeur A."/>
            <person name="Mulrain L."/>
            <person name="Navidi A."/>
            <person name="Naylor J."/>
            <person name="Negash T."/>
            <person name="Nguyen T."/>
            <person name="Nguyen N."/>
            <person name="Nicol R."/>
            <person name="Norbu C."/>
            <person name="Norbu N."/>
            <person name="Novod N."/>
            <person name="O'Neill B."/>
            <person name="Osman S."/>
            <person name="Markiewicz E."/>
            <person name="Oyono O.L."/>
            <person name="Patti C."/>
            <person name="Phunkhang P."/>
            <person name="Pierre F."/>
            <person name="Priest M."/>
            <person name="Raghuraman S."/>
            <person name="Rege F."/>
            <person name="Reyes R."/>
            <person name="Rise C."/>
            <person name="Rogov P."/>
            <person name="Ross K."/>
            <person name="Ryan E."/>
            <person name="Settipalli S."/>
            <person name="Shea T."/>
            <person name="Sherpa N."/>
            <person name="Shi L."/>
            <person name="Shih D."/>
            <person name="Sparrow T."/>
            <person name="Spaulding J."/>
            <person name="Stalker J."/>
            <person name="Stange-Thomann N."/>
            <person name="Stavropoulos S."/>
            <person name="Stone C."/>
            <person name="Strader C."/>
            <person name="Tesfaye S."/>
            <person name="Thomson T."/>
            <person name="Thoulutsang Y."/>
            <person name="Thoulutsang D."/>
            <person name="Topham K."/>
            <person name="Topping I."/>
            <person name="Tsamla T."/>
            <person name="Vassiliev H."/>
            <person name="Vo A."/>
            <person name="Wangchuk T."/>
            <person name="Wangdi T."/>
            <person name="Weiand M."/>
            <person name="Wilkinson J."/>
            <person name="Wilson A."/>
            <person name="Yadav S."/>
            <person name="Young G."/>
            <person name="Yu Q."/>
            <person name="Zembek L."/>
            <person name="Zhong D."/>
            <person name="Zimmer A."/>
            <person name="Zwirko Z."/>
            <person name="Jaffe D.B."/>
            <person name="Alvarez P."/>
            <person name="Brockman W."/>
            <person name="Butler J."/>
            <person name="Chin C."/>
            <person name="Gnerre S."/>
            <person name="Grabherr M."/>
            <person name="Kleber M."/>
            <person name="Mauceli E."/>
            <person name="MacCallum I."/>
        </authorList>
    </citation>
    <scope>NUCLEOTIDE SEQUENCE [LARGE SCALE GENOMIC DNA]</scope>
    <source>
        <strain evidence="7">Tucson 14024-0371.13</strain>
    </source>
</reference>
<keyword evidence="3" id="KW-0539">Nucleus</keyword>
<dbReference type="SMR" id="B3MMZ3"/>
<dbReference type="GeneID" id="6497569"/>
<dbReference type="PANTHER" id="PTHR12446">
    <property type="entry name" value="TESMIN/TSO1-RELATED"/>
    <property type="match status" value="1"/>
</dbReference>
<evidence type="ECO:0000313" key="7">
    <source>
        <dbReference type="Proteomes" id="UP000007801"/>
    </source>
</evidence>
<gene>
    <name evidence="6" type="primary">Dana\GF14749</name>
    <name evidence="6" type="synonym">dana_GLEANR_15514</name>
    <name evidence="6" type="ORF">GF14749</name>
</gene>
<comment type="subcellular location">
    <subcellularLocation>
        <location evidence="1">Nucleus</location>
    </subcellularLocation>
</comment>
<dbReference type="InterPro" id="IPR033467">
    <property type="entry name" value="Tesmin/TSO1-like_CXC"/>
</dbReference>
<dbReference type="Pfam" id="PF03638">
    <property type="entry name" value="TCR"/>
    <property type="match status" value="1"/>
</dbReference>
<evidence type="ECO:0000259" key="5">
    <source>
        <dbReference type="PROSITE" id="PS51634"/>
    </source>
</evidence>
<dbReference type="KEGG" id="dan:6497569"/>
<dbReference type="GO" id="GO:0007283">
    <property type="term" value="P:spermatogenesis"/>
    <property type="evidence" value="ECO:0007669"/>
    <property type="project" value="EnsemblMetazoa"/>
</dbReference>
<comment type="similarity">
    <text evidence="2">Belongs to the lin-54 family.</text>
</comment>
<feature type="domain" description="CRC" evidence="5">
    <location>
        <begin position="1"/>
        <end position="146"/>
    </location>
</feature>
<evidence type="ECO:0000313" key="6">
    <source>
        <dbReference type="EMBL" id="EDV31018.2"/>
    </source>
</evidence>
<keyword evidence="7" id="KW-1185">Reference proteome</keyword>
<name>B3MMZ3_DROAN</name>
<sequence length="330" mass="35244">MPKMPKMPKINIYEKSRASKSSRDHHGHGQNRGHGQGQNHGNNQNHGQSQSHGHNSALNHNLTNLTISHHSAGHGINHSLNQVLNHALNGQNLMPANAQIPVQCQATMKGCCCKRSQCIKNYCDCYQSMVICSKFCRCVGCRNTEVRKAVDSSTPAKNSSAAKREKAAAMSAKAAAAAAKAGIHVPMKHIPGSGPGVPGKPFGFPPGQIPAAIPMNINKKSQQAQLVAAGREGIPVARPHLNGPASVRAMKAAGHVQSVGMVNPGKIERQHPNFFSQPVNAALLECVLVQATEAEQMGFNDVQVGQLILLEFMRGVKAIYEATCEHNIAS</sequence>
<dbReference type="GO" id="GO:0007141">
    <property type="term" value="P:male meiosis I"/>
    <property type="evidence" value="ECO:0007669"/>
    <property type="project" value="EnsemblMetazoa"/>
</dbReference>
<dbReference type="AlphaFoldDB" id="B3MMZ3"/>
<accession>B3MMZ3</accession>
<dbReference type="eggNOG" id="KOG1171">
    <property type="taxonomic scope" value="Eukaryota"/>
</dbReference>
<feature type="compositionally biased region" description="Low complexity" evidence="4">
    <location>
        <begin position="39"/>
        <end position="56"/>
    </location>
</feature>
<dbReference type="HOGENOM" id="CLU_858591_0_0_1"/>
<dbReference type="InterPro" id="IPR028307">
    <property type="entry name" value="Lin-54_fam"/>
</dbReference>
<dbReference type="PROSITE" id="PS51634">
    <property type="entry name" value="CRC"/>
    <property type="match status" value="1"/>
</dbReference>
<dbReference type="PANTHER" id="PTHR12446:SF34">
    <property type="entry name" value="PROTEIN LIN-54 HOMOLOG"/>
    <property type="match status" value="1"/>
</dbReference>
<dbReference type="SMART" id="SM01114">
    <property type="entry name" value="CXC"/>
    <property type="match status" value="1"/>
</dbReference>
<dbReference type="InParanoid" id="B3MMZ3"/>
<dbReference type="FunCoup" id="B3MMZ3">
    <property type="interactions" value="23"/>
</dbReference>
<evidence type="ECO:0000256" key="4">
    <source>
        <dbReference type="SAM" id="MobiDB-lite"/>
    </source>
</evidence>
<dbReference type="InterPro" id="IPR005172">
    <property type="entry name" value="CRC"/>
</dbReference>